<dbReference type="Pfam" id="PF13855">
    <property type="entry name" value="LRR_8"/>
    <property type="match status" value="2"/>
</dbReference>
<dbReference type="Proteomes" id="UP000694395">
    <property type="component" value="Chromosome 15"/>
</dbReference>
<dbReference type="SMART" id="SM00369">
    <property type="entry name" value="LRR_TYP"/>
    <property type="match status" value="6"/>
</dbReference>
<keyword evidence="5" id="KW-0433">Leucine-rich repeat</keyword>
<organism evidence="12 13">
    <name type="scientific">Oncorhynchus mykiss</name>
    <name type="common">Rainbow trout</name>
    <name type="synonym">Salmo gairdneri</name>
    <dbReference type="NCBI Taxonomy" id="8022"/>
    <lineage>
        <taxon>Eukaryota</taxon>
        <taxon>Metazoa</taxon>
        <taxon>Chordata</taxon>
        <taxon>Craniata</taxon>
        <taxon>Vertebrata</taxon>
        <taxon>Euteleostomi</taxon>
        <taxon>Actinopterygii</taxon>
        <taxon>Neopterygii</taxon>
        <taxon>Teleostei</taxon>
        <taxon>Protacanthopterygii</taxon>
        <taxon>Salmoniformes</taxon>
        <taxon>Salmonidae</taxon>
        <taxon>Salmoninae</taxon>
        <taxon>Oncorhynchus</taxon>
    </lineage>
</organism>
<keyword evidence="6" id="KW-0732">Signal</keyword>
<feature type="domain" description="LRRNT" evidence="11">
    <location>
        <begin position="113"/>
        <end position="147"/>
    </location>
</feature>
<dbReference type="InterPro" id="IPR050333">
    <property type="entry name" value="SLRP"/>
</dbReference>
<evidence type="ECO:0000313" key="12">
    <source>
        <dbReference type="Ensembl" id="ENSOMYP00000075545.2"/>
    </source>
</evidence>
<keyword evidence="8" id="KW-1015">Disulfide bond</keyword>
<evidence type="ECO:0000256" key="2">
    <source>
        <dbReference type="ARBA" id="ARBA00005818"/>
    </source>
</evidence>
<evidence type="ECO:0000256" key="5">
    <source>
        <dbReference type="ARBA" id="ARBA00022614"/>
    </source>
</evidence>
<keyword evidence="3" id="KW-0964">Secreted</keyword>
<dbReference type="GO" id="GO:0005615">
    <property type="term" value="C:extracellular space"/>
    <property type="evidence" value="ECO:0007669"/>
    <property type="project" value="TreeGrafter"/>
</dbReference>
<dbReference type="InterPro" id="IPR000372">
    <property type="entry name" value="LRRNT"/>
</dbReference>
<dbReference type="InterPro" id="IPR032675">
    <property type="entry name" value="LRR_dom_sf"/>
</dbReference>
<evidence type="ECO:0000256" key="9">
    <source>
        <dbReference type="ARBA" id="ARBA00023180"/>
    </source>
</evidence>
<dbReference type="PANTHER" id="PTHR45712:SF13">
    <property type="entry name" value="KERATOCAN"/>
    <property type="match status" value="1"/>
</dbReference>
<keyword evidence="9" id="KW-0325">Glycoprotein</keyword>
<evidence type="ECO:0000256" key="4">
    <source>
        <dbReference type="ARBA" id="ARBA00022530"/>
    </source>
</evidence>
<dbReference type="FunFam" id="3.80.10.10:FF:000133">
    <property type="entry name" value="prolargin"/>
    <property type="match status" value="1"/>
</dbReference>
<reference evidence="12" key="3">
    <citation type="submission" date="2025-09" db="UniProtKB">
        <authorList>
            <consortium name="Ensembl"/>
        </authorList>
    </citation>
    <scope>IDENTIFICATION</scope>
</reference>
<evidence type="ECO:0000256" key="6">
    <source>
        <dbReference type="ARBA" id="ARBA00022729"/>
    </source>
</evidence>
<accession>A0A8C7SYS8</accession>
<gene>
    <name evidence="12" type="primary">LOC110490576</name>
</gene>
<dbReference type="AlphaFoldDB" id="A0A8C7SYS8"/>
<evidence type="ECO:0000259" key="11">
    <source>
        <dbReference type="SMART" id="SM00013"/>
    </source>
</evidence>
<comment type="similarity">
    <text evidence="2">Belongs to the small leucine-rich proteoglycan (SLRP) family. SLRP class II subfamily.</text>
</comment>
<dbReference type="Gene3D" id="3.80.10.10">
    <property type="entry name" value="Ribonuclease Inhibitor"/>
    <property type="match status" value="2"/>
</dbReference>
<dbReference type="Ensembl" id="ENSOMYT00000082227.2">
    <property type="protein sequence ID" value="ENSOMYP00000075545.2"/>
    <property type="gene ID" value="ENSOMYG00000034932.2"/>
</dbReference>
<keyword evidence="4" id="KW-0272">Extracellular matrix</keyword>
<dbReference type="PANTHER" id="PTHR45712">
    <property type="entry name" value="AGAP008170-PA"/>
    <property type="match status" value="1"/>
</dbReference>
<dbReference type="SUPFAM" id="SSF52058">
    <property type="entry name" value="L domain-like"/>
    <property type="match status" value="1"/>
</dbReference>
<protein>
    <recommendedName>
        <fullName evidence="10">Keratocan</fullName>
    </recommendedName>
</protein>
<evidence type="ECO:0000256" key="7">
    <source>
        <dbReference type="ARBA" id="ARBA00022737"/>
    </source>
</evidence>
<evidence type="ECO:0000313" key="13">
    <source>
        <dbReference type="Proteomes" id="UP000694395"/>
    </source>
</evidence>
<proteinExistence type="inferred from homology"/>
<evidence type="ECO:0000256" key="10">
    <source>
        <dbReference type="ARBA" id="ARBA00041182"/>
    </source>
</evidence>
<dbReference type="SMART" id="SM00013">
    <property type="entry name" value="LRRNT"/>
    <property type="match status" value="1"/>
</dbReference>
<reference evidence="12" key="2">
    <citation type="submission" date="2025-08" db="UniProtKB">
        <authorList>
            <consortium name="Ensembl"/>
        </authorList>
    </citation>
    <scope>IDENTIFICATION</scope>
</reference>
<dbReference type="PROSITE" id="PS51450">
    <property type="entry name" value="LRR"/>
    <property type="match status" value="2"/>
</dbReference>
<evidence type="ECO:0000256" key="8">
    <source>
        <dbReference type="ARBA" id="ARBA00023157"/>
    </source>
</evidence>
<name>A0A8C7SYS8_ONCMY</name>
<dbReference type="InterPro" id="IPR001611">
    <property type="entry name" value="Leu-rich_rpt"/>
</dbReference>
<sequence>MSNSLEEIILKTIQNLIGLSLSLSPPWSQGATETVRALWTSTREEYWRTRPPLLPLSQASPGHTLPTNTVWRSRLSVKMALLLAFSSVLLLVGPALAQSPDMSYEDYMAQLQACPKECRCPPSFPNAVYCDNKALKRIPTIPPHTWYLYLQNNLIDVLSTDALRNATQLRWINLNRNRITSEGMEEGALAAMLRLVHLYMDDNLLSSVPANLPSSLEQLRLSRNRISKIPAGVFSGLDRLTLLELQGNKLQDDAVTEVSLKGLSNLVQINLAKNQLTTMPLGLPITITQLFLDNNAIEKIPADYFKGLPKVAFLRLNRNKLGNGGLPKNVFNMSSILDLQLSHNQLTQVPMIPSGLEHLHLDHNQIKSVNGSDICPVSADALEGYVTETAPKLRYLRLDGNEVKPPIPRDLMVCFRLLRSIVI</sequence>
<evidence type="ECO:0000256" key="3">
    <source>
        <dbReference type="ARBA" id="ARBA00022525"/>
    </source>
</evidence>
<dbReference type="RefSeq" id="XP_036800839.1">
    <property type="nucleotide sequence ID" value="XM_036944944.1"/>
</dbReference>
<dbReference type="InterPro" id="IPR003591">
    <property type="entry name" value="Leu-rich_rpt_typical-subtyp"/>
</dbReference>
<reference evidence="12" key="1">
    <citation type="submission" date="2020-07" db="EMBL/GenBank/DDBJ databases">
        <title>A long reads based de novo assembly of the rainbow trout Arlee double haploid line genome.</title>
        <authorList>
            <person name="Gao G."/>
            <person name="Palti Y."/>
        </authorList>
    </citation>
    <scope>NUCLEOTIDE SEQUENCE [LARGE SCALE GENOMIC DNA]</scope>
</reference>
<dbReference type="Pfam" id="PF00560">
    <property type="entry name" value="LRR_1"/>
    <property type="match status" value="1"/>
</dbReference>
<evidence type="ECO:0000256" key="1">
    <source>
        <dbReference type="ARBA" id="ARBA00004498"/>
    </source>
</evidence>
<dbReference type="GeneTree" id="ENSGT00940000158968"/>
<keyword evidence="7" id="KW-0677">Repeat</keyword>
<comment type="subcellular location">
    <subcellularLocation>
        <location evidence="1">Secreted</location>
        <location evidence="1">Extracellular space</location>
        <location evidence="1">Extracellular matrix</location>
    </subcellularLocation>
</comment>
<keyword evidence="13" id="KW-1185">Reference proteome</keyword>
<dbReference type="OrthoDB" id="5789657at2759"/>
<dbReference type="GeneID" id="110490576"/>